<dbReference type="HOGENOM" id="CLU_2986621_0_0_5"/>
<sequence>MLEIRTYCAVQKTGTTHKGQVPRGHFAALPPAGRRLQSGGAGSMLFPGILAPDFSPI</sequence>
<proteinExistence type="predicted"/>
<dbReference type="EMBL" id="FQ311868">
    <property type="protein sequence ID" value="CBS86209.1"/>
    <property type="molecule type" value="Genomic_DNA"/>
</dbReference>
<dbReference type="KEGG" id="ali:AZOLI_0865"/>
<gene>
    <name evidence="1" type="ordered locus">AZOLI_0865</name>
</gene>
<accession>G7Z5J0</accession>
<reference evidence="2" key="1">
    <citation type="journal article" date="2011" name="PLoS Genet.">
        <title>Azospirillum genomes reveal transition of bacteria from aquatic to terrestrial environments.</title>
        <authorList>
            <person name="Wisniewski-Dye F."/>
            <person name="Borziak K."/>
            <person name="Khalsa-Moyers G."/>
            <person name="Alexandre G."/>
            <person name="Sukharnikov L.O."/>
            <person name="Wuichet K."/>
            <person name="Hurst G.B."/>
            <person name="McDonald W.H."/>
            <person name="Robertson J.S."/>
            <person name="Barbe V."/>
            <person name="Calteau A."/>
            <person name="Rouy Z."/>
            <person name="Mangenot S."/>
            <person name="Prigent-Combaret C."/>
            <person name="Normand P."/>
            <person name="Boyer M."/>
            <person name="Siguier P."/>
            <person name="Dessaux Y."/>
            <person name="Elmerich C."/>
            <person name="Condemine G."/>
            <person name="Krishnen G."/>
            <person name="Kennedy I."/>
            <person name="Paterson A.H."/>
            <person name="Gonzalez V."/>
            <person name="Mavingui P."/>
            <person name="Zhulin I.B."/>
        </authorList>
    </citation>
    <scope>NUCLEOTIDE SEQUENCE [LARGE SCALE GENOMIC DNA]</scope>
    <source>
        <strain evidence="2">4B</strain>
    </source>
</reference>
<organism evidence="1 2">
    <name type="scientific">Azospirillum lipoferum (strain 4B)</name>
    <dbReference type="NCBI Taxonomy" id="862719"/>
    <lineage>
        <taxon>Bacteria</taxon>
        <taxon>Pseudomonadati</taxon>
        <taxon>Pseudomonadota</taxon>
        <taxon>Alphaproteobacteria</taxon>
        <taxon>Rhodospirillales</taxon>
        <taxon>Azospirillaceae</taxon>
        <taxon>Azospirillum</taxon>
    </lineage>
</organism>
<dbReference type="Proteomes" id="UP000005667">
    <property type="component" value="Chromosome"/>
</dbReference>
<evidence type="ECO:0000313" key="2">
    <source>
        <dbReference type="Proteomes" id="UP000005667"/>
    </source>
</evidence>
<evidence type="ECO:0000313" key="1">
    <source>
        <dbReference type="EMBL" id="CBS86209.1"/>
    </source>
</evidence>
<protein>
    <submittedName>
        <fullName evidence="1">Uncharacterized protein</fullName>
    </submittedName>
</protein>
<dbReference type="STRING" id="862719.AZOLI_0865"/>
<keyword evidence="2" id="KW-1185">Reference proteome</keyword>
<name>G7Z5J0_AZOL4</name>
<dbReference type="AlphaFoldDB" id="G7Z5J0"/>